<dbReference type="AlphaFoldDB" id="A0A2M6YFD8"/>
<protein>
    <recommendedName>
        <fullName evidence="3">Alpha-galactosidase NEW3 domain-containing protein</fullName>
    </recommendedName>
</protein>
<name>A0A2M6YFD8_9BACT</name>
<evidence type="ECO:0008006" key="3">
    <source>
        <dbReference type="Google" id="ProtNLM"/>
    </source>
</evidence>
<evidence type="ECO:0000313" key="1">
    <source>
        <dbReference type="EMBL" id="PIU28847.1"/>
    </source>
</evidence>
<proteinExistence type="predicted"/>
<evidence type="ECO:0000313" key="2">
    <source>
        <dbReference type="Proteomes" id="UP000231669"/>
    </source>
</evidence>
<feature type="non-terminal residue" evidence="1">
    <location>
        <position position="207"/>
    </location>
</feature>
<dbReference type="Proteomes" id="UP000231669">
    <property type="component" value="Unassembled WGS sequence"/>
</dbReference>
<organism evidence="1 2">
    <name type="scientific">Candidatus Woesebacteria bacterium CG07_land_8_20_14_0_80_44_9</name>
    <dbReference type="NCBI Taxonomy" id="1975058"/>
    <lineage>
        <taxon>Bacteria</taxon>
        <taxon>Candidatus Woeseibacteriota</taxon>
    </lineage>
</organism>
<comment type="caution">
    <text evidence="1">The sequence shown here is derived from an EMBL/GenBank/DDBJ whole genome shotgun (WGS) entry which is preliminary data.</text>
</comment>
<reference evidence="2" key="1">
    <citation type="submission" date="2017-09" db="EMBL/GenBank/DDBJ databases">
        <title>Depth-based differentiation of microbial function through sediment-hosted aquifers and enrichment of novel symbionts in the deep terrestrial subsurface.</title>
        <authorList>
            <person name="Probst A.J."/>
            <person name="Ladd B."/>
            <person name="Jarett J.K."/>
            <person name="Geller-Mcgrath D.E."/>
            <person name="Sieber C.M.K."/>
            <person name="Emerson J.B."/>
            <person name="Anantharaman K."/>
            <person name="Thomas B.C."/>
            <person name="Malmstrom R."/>
            <person name="Stieglmeier M."/>
            <person name="Klingl A."/>
            <person name="Woyke T."/>
            <person name="Ryan C.M."/>
            <person name="Banfield J.F."/>
        </authorList>
    </citation>
    <scope>NUCLEOTIDE SEQUENCE [LARGE SCALE GENOMIC DNA]</scope>
</reference>
<accession>A0A2M6YFD8</accession>
<gene>
    <name evidence="1" type="ORF">COT08_00300</name>
</gene>
<sequence length="207" mass="22539">MPGKEVTQTFTITNAGTDGYAVFSLVKFLPQGEYGQISTGEADNSGWFSLPEKTFIRSGETKNITVKISPPPTAPEKDYYFTLFYELENENLPKFQDTSGNSAKAKIGANILISVSYDGIPAKKAGPVLLTAPKIIDSLQGLTYTLRVTNAGQFLFKPQGIITVTSLLGQREILKLAPANVISGSTRIIPCLEEENLTECKLEKKVL</sequence>
<dbReference type="EMBL" id="PEXE01000005">
    <property type="protein sequence ID" value="PIU28847.1"/>
    <property type="molecule type" value="Genomic_DNA"/>
</dbReference>